<proteinExistence type="predicted"/>
<feature type="region of interest" description="Disordered" evidence="1">
    <location>
        <begin position="1"/>
        <end position="24"/>
    </location>
</feature>
<sequence>MKEQEEKQVASAQNPTPSVPYKERVEISEEAKQERLLLRGMLLQQPDDLVKESLLRKQKREEEVIELLGGHKISISEINAAITATLQPYVPMFPNSVPFFSEIYRLNGWKGKNPNDYMKPTVVASWINEVIYGRFTKDVLPALRILNPASPFGIRVHKHFQYLTEEGQEKLIQYRDEAIAVMQTCSTWYEFRKKLFSVHGVPYQISLFEK</sequence>
<evidence type="ECO:0000313" key="3">
    <source>
        <dbReference type="EMBL" id="RDV11852.1"/>
    </source>
</evidence>
<evidence type="ECO:0000256" key="1">
    <source>
        <dbReference type="SAM" id="MobiDB-lite"/>
    </source>
</evidence>
<protein>
    <recommendedName>
        <fullName evidence="2">Bacteriophage Mx8 p63 C-terminal domain-containing protein</fullName>
    </recommendedName>
</protein>
<dbReference type="InterPro" id="IPR018874">
    <property type="entry name" value="Phage_Mx8_p63_C"/>
</dbReference>
<organism evidence="3 4">
    <name type="scientific">Pontibacter diazotrophicus</name>
    <dbReference type="NCBI Taxonomy" id="1400979"/>
    <lineage>
        <taxon>Bacteria</taxon>
        <taxon>Pseudomonadati</taxon>
        <taxon>Bacteroidota</taxon>
        <taxon>Cytophagia</taxon>
        <taxon>Cytophagales</taxon>
        <taxon>Hymenobacteraceae</taxon>
        <taxon>Pontibacter</taxon>
    </lineage>
</organism>
<dbReference type="OrthoDB" id="980305at2"/>
<comment type="caution">
    <text evidence="3">The sequence shown here is derived from an EMBL/GenBank/DDBJ whole genome shotgun (WGS) entry which is preliminary data.</text>
</comment>
<dbReference type="AlphaFoldDB" id="A0A3D8L4I1"/>
<feature type="domain" description="Bacteriophage Mx8 p63 C-terminal" evidence="2">
    <location>
        <begin position="80"/>
        <end position="171"/>
    </location>
</feature>
<name>A0A3D8L4I1_9BACT</name>
<dbReference type="Pfam" id="PF10546">
    <property type="entry name" value="P63C"/>
    <property type="match status" value="1"/>
</dbReference>
<gene>
    <name evidence="3" type="ORF">DXT99_23390</name>
</gene>
<keyword evidence="4" id="KW-1185">Reference proteome</keyword>
<dbReference type="RefSeq" id="WP_115568018.1">
    <property type="nucleotide sequence ID" value="NZ_QRGR01000037.1"/>
</dbReference>
<evidence type="ECO:0000259" key="2">
    <source>
        <dbReference type="Pfam" id="PF10546"/>
    </source>
</evidence>
<dbReference type="Proteomes" id="UP000256708">
    <property type="component" value="Unassembled WGS sequence"/>
</dbReference>
<evidence type="ECO:0000313" key="4">
    <source>
        <dbReference type="Proteomes" id="UP000256708"/>
    </source>
</evidence>
<dbReference type="EMBL" id="QRGR01000037">
    <property type="protein sequence ID" value="RDV11852.1"/>
    <property type="molecule type" value="Genomic_DNA"/>
</dbReference>
<reference evidence="4" key="1">
    <citation type="submission" date="2018-08" db="EMBL/GenBank/DDBJ databases">
        <authorList>
            <person name="Liu Z.-W."/>
            <person name="Du Z.-J."/>
        </authorList>
    </citation>
    <scope>NUCLEOTIDE SEQUENCE [LARGE SCALE GENOMIC DNA]</scope>
    <source>
        <strain evidence="4">H4X</strain>
    </source>
</reference>
<accession>A0A3D8L4I1</accession>